<dbReference type="GO" id="GO:0016757">
    <property type="term" value="F:glycosyltransferase activity"/>
    <property type="evidence" value="ECO:0007669"/>
    <property type="project" value="UniProtKB-ARBA"/>
</dbReference>
<dbReference type="InterPro" id="IPR028098">
    <property type="entry name" value="Glyco_trans_4-like_N"/>
</dbReference>
<dbReference type="AlphaFoldDB" id="A0A2W4ZBV6"/>
<feature type="non-terminal residue" evidence="2">
    <location>
        <position position="261"/>
    </location>
</feature>
<dbReference type="Pfam" id="PF13579">
    <property type="entry name" value="Glyco_trans_4_4"/>
    <property type="match status" value="1"/>
</dbReference>
<dbReference type="EMBL" id="QFNK01000402">
    <property type="protein sequence ID" value="PZO78052.1"/>
    <property type="molecule type" value="Genomic_DNA"/>
</dbReference>
<dbReference type="SUPFAM" id="SSF53756">
    <property type="entry name" value="UDP-Glycosyltransferase/glycogen phosphorylase"/>
    <property type="match status" value="1"/>
</dbReference>
<organism evidence="2 3">
    <name type="scientific">Micavibrio aeruginosavorus</name>
    <dbReference type="NCBI Taxonomy" id="349221"/>
    <lineage>
        <taxon>Bacteria</taxon>
        <taxon>Pseudomonadati</taxon>
        <taxon>Bdellovibrionota</taxon>
        <taxon>Bdellovibrionia</taxon>
        <taxon>Bdellovibrionales</taxon>
        <taxon>Pseudobdellovibrionaceae</taxon>
        <taxon>Micavibrio</taxon>
    </lineage>
</organism>
<feature type="domain" description="Glycosyltransferase subfamily 4-like N-terminal" evidence="1">
    <location>
        <begin position="21"/>
        <end position="186"/>
    </location>
</feature>
<name>A0A2W4ZBV6_9BACT</name>
<evidence type="ECO:0000259" key="1">
    <source>
        <dbReference type="Pfam" id="PF13579"/>
    </source>
</evidence>
<sequence>MASFKPSVLLINRVYPPARGASGRVLRDVAREMARAGWNVSVLTTGQKSFTEKDGSIEVHRVKASQNPRGVFAYSNILWRFYRAARKLPRPDLVITMTDPPMLVTIGRAISRNKRCGHVHWCQDLYPDLFPSIGVKLPDFVLRALSKTARRSMNKSGKVIAVGRCMARHLAHTGVETGRINVIPNWPDIELVDPNAKPKRDVRLKNDVRLAKPTEALLRDDSPKFRILYAGNIGRAHPMKAILDAAERLAGHPEIEFVFVG</sequence>
<comment type="caution">
    <text evidence="2">The sequence shown here is derived from an EMBL/GenBank/DDBJ whole genome shotgun (WGS) entry which is preliminary data.</text>
</comment>
<evidence type="ECO:0000313" key="2">
    <source>
        <dbReference type="EMBL" id="PZO78052.1"/>
    </source>
</evidence>
<dbReference type="CDD" id="cd03794">
    <property type="entry name" value="GT4_WbuB-like"/>
    <property type="match status" value="1"/>
</dbReference>
<keyword evidence="2" id="KW-0808">Transferase</keyword>
<evidence type="ECO:0000313" key="3">
    <source>
        <dbReference type="Proteomes" id="UP000249557"/>
    </source>
</evidence>
<gene>
    <name evidence="2" type="ORF">DI626_12130</name>
</gene>
<accession>A0A2W4ZBV6</accession>
<reference evidence="2 3" key="1">
    <citation type="submission" date="2017-08" db="EMBL/GenBank/DDBJ databases">
        <title>Infants hospitalized years apart are colonized by the same room-sourced microbial strains.</title>
        <authorList>
            <person name="Brooks B."/>
            <person name="Olm M.R."/>
            <person name="Firek B.A."/>
            <person name="Baker R."/>
            <person name="Thomas B.C."/>
            <person name="Morowitz M.J."/>
            <person name="Banfield J.F."/>
        </authorList>
    </citation>
    <scope>NUCLEOTIDE SEQUENCE [LARGE SCALE GENOMIC DNA]</scope>
    <source>
        <strain evidence="2">S2_018_000_R2_104</strain>
    </source>
</reference>
<proteinExistence type="predicted"/>
<protein>
    <submittedName>
        <fullName evidence="2">Glycosyltransferase WbuB</fullName>
    </submittedName>
</protein>
<dbReference type="Proteomes" id="UP000249557">
    <property type="component" value="Unassembled WGS sequence"/>
</dbReference>
<dbReference type="Gene3D" id="3.40.50.2000">
    <property type="entry name" value="Glycogen Phosphorylase B"/>
    <property type="match status" value="1"/>
</dbReference>